<dbReference type="CDD" id="cd06171">
    <property type="entry name" value="Sigma70_r4"/>
    <property type="match status" value="1"/>
</dbReference>
<dbReference type="HOGENOM" id="CLU_047691_12_3_5"/>
<dbReference type="Pfam" id="PF08281">
    <property type="entry name" value="Sigma70_r4_2"/>
    <property type="match status" value="1"/>
</dbReference>
<proteinExistence type="inferred from homology"/>
<sequence length="181" mass="20161">MTDTTWMALRELLVVRYADFKARLTRQFGSEDLAIESLHEAWIRLEREGSAGPIHSAPAYLLRTAGNIALDLLRARHRRAPRSDIDAVLQVVDPAPDPLQAAAARLEFEIVERAIRSLPPRARTILIASRLEGLTHQQVADRLGISRRLVLYDLKRAIELLDAALANHRPAGCAVAPREPS</sequence>
<dbReference type="PANTHER" id="PTHR43133">
    <property type="entry name" value="RNA POLYMERASE ECF-TYPE SIGMA FACTO"/>
    <property type="match status" value="1"/>
</dbReference>
<keyword evidence="5" id="KW-0804">Transcription</keyword>
<dbReference type="SUPFAM" id="SSF88659">
    <property type="entry name" value="Sigma3 and sigma4 domains of RNA polymerase sigma factors"/>
    <property type="match status" value="1"/>
</dbReference>
<dbReference type="GO" id="GO:0006352">
    <property type="term" value="P:DNA-templated transcription initiation"/>
    <property type="evidence" value="ECO:0007669"/>
    <property type="project" value="InterPro"/>
</dbReference>
<keyword evidence="2" id="KW-0805">Transcription regulation</keyword>
<dbReference type="KEGG" id="rpe:RPE_2719"/>
<evidence type="ECO:0000259" key="6">
    <source>
        <dbReference type="Pfam" id="PF08281"/>
    </source>
</evidence>
<dbReference type="Gene3D" id="1.10.1740.10">
    <property type="match status" value="1"/>
</dbReference>
<evidence type="ECO:0000256" key="1">
    <source>
        <dbReference type="ARBA" id="ARBA00010641"/>
    </source>
</evidence>
<organism evidence="7">
    <name type="scientific">Rhodopseudomonas palustris (strain BisA53)</name>
    <dbReference type="NCBI Taxonomy" id="316055"/>
    <lineage>
        <taxon>Bacteria</taxon>
        <taxon>Pseudomonadati</taxon>
        <taxon>Pseudomonadota</taxon>
        <taxon>Alphaproteobacteria</taxon>
        <taxon>Hyphomicrobiales</taxon>
        <taxon>Nitrobacteraceae</taxon>
        <taxon>Rhodopseudomonas</taxon>
    </lineage>
</organism>
<gene>
    <name evidence="7" type="ordered locus">RPE_2719</name>
</gene>
<dbReference type="eggNOG" id="COG1595">
    <property type="taxonomic scope" value="Bacteria"/>
</dbReference>
<dbReference type="STRING" id="316055.RPE_2719"/>
<protein>
    <submittedName>
        <fullName evidence="7">RNA polymerase, sigma-24 subunit, ECF subfamily</fullName>
    </submittedName>
</protein>
<dbReference type="OrthoDB" id="9794372at2"/>
<dbReference type="AlphaFoldDB" id="Q07N28"/>
<dbReference type="GO" id="GO:0016987">
    <property type="term" value="F:sigma factor activity"/>
    <property type="evidence" value="ECO:0007669"/>
    <property type="project" value="UniProtKB-KW"/>
</dbReference>
<dbReference type="NCBIfam" id="TIGR02937">
    <property type="entry name" value="sigma70-ECF"/>
    <property type="match status" value="1"/>
</dbReference>
<dbReference type="EMBL" id="CP000463">
    <property type="protein sequence ID" value="ABJ06656.1"/>
    <property type="molecule type" value="Genomic_DNA"/>
</dbReference>
<dbReference type="InterPro" id="IPR013324">
    <property type="entry name" value="RNA_pol_sigma_r3/r4-like"/>
</dbReference>
<comment type="similarity">
    <text evidence="1">Belongs to the sigma-70 factor family. ECF subfamily.</text>
</comment>
<dbReference type="PANTHER" id="PTHR43133:SF8">
    <property type="entry name" value="RNA POLYMERASE SIGMA FACTOR HI_1459-RELATED"/>
    <property type="match status" value="1"/>
</dbReference>
<reference evidence="7" key="1">
    <citation type="submission" date="2006-09" db="EMBL/GenBank/DDBJ databases">
        <title>Complete sequence of Rhodopseudomonas palustris BisA53.</title>
        <authorList>
            <consortium name="US DOE Joint Genome Institute"/>
            <person name="Copeland A."/>
            <person name="Lucas S."/>
            <person name="Lapidus A."/>
            <person name="Barry K."/>
            <person name="Detter J.C."/>
            <person name="Glavina del Rio T."/>
            <person name="Hammon N."/>
            <person name="Israni S."/>
            <person name="Dalin E."/>
            <person name="Tice H."/>
            <person name="Pitluck S."/>
            <person name="Chain P."/>
            <person name="Malfatti S."/>
            <person name="Shin M."/>
            <person name="Vergez L."/>
            <person name="Schmutz J."/>
            <person name="Larimer F."/>
            <person name="Land M."/>
            <person name="Hauser L."/>
            <person name="Pelletier D.A."/>
            <person name="Kyrpides N."/>
            <person name="Kim E."/>
            <person name="Harwood C.S."/>
            <person name="Oda Y."/>
            <person name="Richardson P."/>
        </authorList>
    </citation>
    <scope>NUCLEOTIDE SEQUENCE [LARGE SCALE GENOMIC DNA]</scope>
    <source>
        <strain evidence="7">BisA53</strain>
    </source>
</reference>
<dbReference type="SUPFAM" id="SSF88946">
    <property type="entry name" value="Sigma2 domain of RNA polymerase sigma factors"/>
    <property type="match status" value="1"/>
</dbReference>
<dbReference type="InterPro" id="IPR036388">
    <property type="entry name" value="WH-like_DNA-bd_sf"/>
</dbReference>
<dbReference type="InterPro" id="IPR013249">
    <property type="entry name" value="RNA_pol_sigma70_r4_t2"/>
</dbReference>
<keyword evidence="3" id="KW-0731">Sigma factor</keyword>
<evidence type="ECO:0000256" key="3">
    <source>
        <dbReference type="ARBA" id="ARBA00023082"/>
    </source>
</evidence>
<dbReference type="InterPro" id="IPR039425">
    <property type="entry name" value="RNA_pol_sigma-70-like"/>
</dbReference>
<evidence type="ECO:0000313" key="7">
    <source>
        <dbReference type="EMBL" id="ABJ06656.1"/>
    </source>
</evidence>
<evidence type="ECO:0000256" key="2">
    <source>
        <dbReference type="ARBA" id="ARBA00023015"/>
    </source>
</evidence>
<accession>Q07N28</accession>
<keyword evidence="4" id="KW-0238">DNA-binding</keyword>
<dbReference type="GO" id="GO:0003677">
    <property type="term" value="F:DNA binding"/>
    <property type="evidence" value="ECO:0007669"/>
    <property type="project" value="UniProtKB-KW"/>
</dbReference>
<dbReference type="InterPro" id="IPR013325">
    <property type="entry name" value="RNA_pol_sigma_r2"/>
</dbReference>
<evidence type="ECO:0000256" key="5">
    <source>
        <dbReference type="ARBA" id="ARBA00023163"/>
    </source>
</evidence>
<evidence type="ECO:0000256" key="4">
    <source>
        <dbReference type="ARBA" id="ARBA00023125"/>
    </source>
</evidence>
<name>Q07N28_RHOP5</name>
<feature type="domain" description="RNA polymerase sigma factor 70 region 4 type 2" evidence="6">
    <location>
        <begin position="109"/>
        <end position="159"/>
    </location>
</feature>
<dbReference type="InterPro" id="IPR014284">
    <property type="entry name" value="RNA_pol_sigma-70_dom"/>
</dbReference>
<dbReference type="Gene3D" id="1.10.10.10">
    <property type="entry name" value="Winged helix-like DNA-binding domain superfamily/Winged helix DNA-binding domain"/>
    <property type="match status" value="1"/>
</dbReference>